<feature type="transmembrane region" description="Helical" evidence="1">
    <location>
        <begin position="68"/>
        <end position="87"/>
    </location>
</feature>
<name>A0A976XJ39_THEOR</name>
<organism evidence="2 3">
    <name type="scientific">Theileria orientalis</name>
    <dbReference type="NCBI Taxonomy" id="68886"/>
    <lineage>
        <taxon>Eukaryota</taxon>
        <taxon>Sar</taxon>
        <taxon>Alveolata</taxon>
        <taxon>Apicomplexa</taxon>
        <taxon>Aconoidasida</taxon>
        <taxon>Piroplasmida</taxon>
        <taxon>Theileriidae</taxon>
        <taxon>Theileria</taxon>
    </lineage>
</organism>
<feature type="transmembrane region" description="Helical" evidence="1">
    <location>
        <begin position="178"/>
        <end position="199"/>
    </location>
</feature>
<evidence type="ECO:0000313" key="3">
    <source>
        <dbReference type="Proteomes" id="UP000244811"/>
    </source>
</evidence>
<dbReference type="EMBL" id="CP056069">
    <property type="protein sequence ID" value="UVC49468.1"/>
    <property type="molecule type" value="Genomic_DNA"/>
</dbReference>
<evidence type="ECO:0000313" key="2">
    <source>
        <dbReference type="EMBL" id="UVC49468.1"/>
    </source>
</evidence>
<reference evidence="2" key="1">
    <citation type="submission" date="2022-07" db="EMBL/GenBank/DDBJ databases">
        <title>Evaluation of T. orientalis genome assembly methods using nanopore sequencing and analysis of variation between genomes.</title>
        <authorList>
            <person name="Yam J."/>
            <person name="Micallef M.L."/>
            <person name="Liu M."/>
            <person name="Djordjevic S.P."/>
            <person name="Bogema D.R."/>
            <person name="Jenkins C."/>
        </authorList>
    </citation>
    <scope>NUCLEOTIDE SEQUENCE</scope>
    <source>
        <strain evidence="2">Goon Nure</strain>
    </source>
</reference>
<evidence type="ECO:0000256" key="1">
    <source>
        <dbReference type="SAM" id="Phobius"/>
    </source>
</evidence>
<gene>
    <name evidence="2" type="ORF">MACK_003304</name>
</gene>
<feature type="transmembrane region" description="Helical" evidence="1">
    <location>
        <begin position="34"/>
        <end position="56"/>
    </location>
</feature>
<feature type="transmembrane region" description="Helical" evidence="1">
    <location>
        <begin position="152"/>
        <end position="171"/>
    </location>
</feature>
<keyword evidence="1" id="KW-0472">Membrane</keyword>
<protein>
    <submittedName>
        <fullName evidence="2">Uncharacterized protein</fullName>
    </submittedName>
</protein>
<dbReference type="Proteomes" id="UP000244811">
    <property type="component" value="Chromosome 1"/>
</dbReference>
<keyword evidence="1" id="KW-0812">Transmembrane</keyword>
<keyword evidence="1" id="KW-1133">Transmembrane helix</keyword>
<proteinExistence type="predicted"/>
<sequence length="224" mass="26679">MFYVHLDYDLFDNDFWSPYKVKTASYGNNIIDDAIIGIILCFLVWVAFTLANKVLSHNYERAERIKRLIVYGILGVCVYSIVKSALLSEEVSLLIDKLLVKVDNTINYYKWKLRFLKHNWIVRRVIALKNKVDMGITNISNSEDLVTKISEFFIFMFLVMVLFIFFVITKCTNDSRSLIVFIFKDFLFIIIISSMFLFYRRLFTLNTFKWSPFMNNILWKDYDF</sequence>
<accession>A0A976XJ39</accession>
<dbReference type="AlphaFoldDB" id="A0A976XJ39"/>